<evidence type="ECO:0000256" key="1">
    <source>
        <dbReference type="ARBA" id="ARBA00022536"/>
    </source>
</evidence>
<keyword evidence="5" id="KW-0325">Glycoprotein</keyword>
<evidence type="ECO:0000313" key="9">
    <source>
        <dbReference type="EMBL" id="EDV20512.1"/>
    </source>
</evidence>
<feature type="disulfide bond" evidence="6">
    <location>
        <begin position="37"/>
        <end position="46"/>
    </location>
</feature>
<dbReference type="OrthoDB" id="283575at2759"/>
<proteinExistence type="predicted"/>
<comment type="caution">
    <text evidence="6">Lacks conserved residue(s) required for the propagation of feature annotation.</text>
</comment>
<dbReference type="PROSITE" id="PS00010">
    <property type="entry name" value="ASX_HYDROXYL"/>
    <property type="match status" value="1"/>
</dbReference>
<keyword evidence="1 6" id="KW-0245">EGF-like domain</keyword>
<keyword evidence="7" id="KW-0472">Membrane</keyword>
<keyword evidence="7" id="KW-1133">Transmembrane helix</keyword>
<dbReference type="Gene3D" id="2.10.25.10">
    <property type="entry name" value="Laminin"/>
    <property type="match status" value="5"/>
</dbReference>
<dbReference type="InterPro" id="IPR000742">
    <property type="entry name" value="EGF"/>
</dbReference>
<gene>
    <name evidence="9" type="ORF">TRIADDRAFT_31830</name>
</gene>
<evidence type="ECO:0000313" key="10">
    <source>
        <dbReference type="Proteomes" id="UP000009022"/>
    </source>
</evidence>
<feature type="domain" description="EGF-like" evidence="8">
    <location>
        <begin position="200"/>
        <end position="236"/>
    </location>
</feature>
<keyword evidence="4 6" id="KW-1015">Disulfide bond</keyword>
<dbReference type="PROSITE" id="PS50026">
    <property type="entry name" value="EGF_3"/>
    <property type="match status" value="5"/>
</dbReference>
<dbReference type="PANTHER" id="PTHR24049">
    <property type="entry name" value="CRUMBS FAMILY MEMBER"/>
    <property type="match status" value="1"/>
</dbReference>
<evidence type="ECO:0000256" key="6">
    <source>
        <dbReference type="PROSITE-ProRule" id="PRU00076"/>
    </source>
</evidence>
<evidence type="ECO:0000256" key="4">
    <source>
        <dbReference type="ARBA" id="ARBA00023157"/>
    </source>
</evidence>
<dbReference type="Pfam" id="PF00008">
    <property type="entry name" value="EGF"/>
    <property type="match status" value="3"/>
</dbReference>
<evidence type="ECO:0000256" key="7">
    <source>
        <dbReference type="SAM" id="Phobius"/>
    </source>
</evidence>
<accession>B3S9P8</accession>
<feature type="domain" description="EGF-like" evidence="8">
    <location>
        <begin position="52"/>
        <end position="88"/>
    </location>
</feature>
<evidence type="ECO:0000256" key="5">
    <source>
        <dbReference type="ARBA" id="ARBA00023180"/>
    </source>
</evidence>
<dbReference type="STRING" id="10228.B3S9P8"/>
<keyword evidence="3" id="KW-0677">Repeat</keyword>
<dbReference type="PROSITE" id="PS00022">
    <property type="entry name" value="EGF_1"/>
    <property type="match status" value="5"/>
</dbReference>
<feature type="disulfide bond" evidence="6">
    <location>
        <begin position="226"/>
        <end position="235"/>
    </location>
</feature>
<dbReference type="RefSeq" id="XP_002116938.1">
    <property type="nucleotide sequence ID" value="XM_002116902.1"/>
</dbReference>
<dbReference type="InterPro" id="IPR051022">
    <property type="entry name" value="Notch_Cell-Fate_Det"/>
</dbReference>
<evidence type="ECO:0000256" key="2">
    <source>
        <dbReference type="ARBA" id="ARBA00022729"/>
    </source>
</evidence>
<dbReference type="PANTHER" id="PTHR24049:SF22">
    <property type="entry name" value="DROSOPHILA CRUMBS HOMOLOG"/>
    <property type="match status" value="1"/>
</dbReference>
<feature type="disulfide bond" evidence="6">
    <location>
        <begin position="116"/>
        <end position="125"/>
    </location>
</feature>
<dbReference type="FunFam" id="2.10.25.10:FF:000066">
    <property type="entry name" value="FAT atypical cadherin 4"/>
    <property type="match status" value="1"/>
</dbReference>
<dbReference type="SMART" id="SM00179">
    <property type="entry name" value="EGF_CA"/>
    <property type="match status" value="4"/>
</dbReference>
<dbReference type="SUPFAM" id="SSF57196">
    <property type="entry name" value="EGF/Laminin"/>
    <property type="match status" value="5"/>
</dbReference>
<dbReference type="HOGENOM" id="CLU_1014048_0_0_1"/>
<organism evidence="9 10">
    <name type="scientific">Trichoplax adhaerens</name>
    <name type="common">Trichoplax reptans</name>
    <dbReference type="NCBI Taxonomy" id="10228"/>
    <lineage>
        <taxon>Eukaryota</taxon>
        <taxon>Metazoa</taxon>
        <taxon>Placozoa</taxon>
        <taxon>Uniplacotomia</taxon>
        <taxon>Trichoplacea</taxon>
        <taxon>Trichoplacidae</taxon>
        <taxon>Trichoplax</taxon>
    </lineage>
</organism>
<feature type="non-terminal residue" evidence="9">
    <location>
        <position position="275"/>
    </location>
</feature>
<keyword evidence="2" id="KW-0732">Signal</keyword>
<evidence type="ECO:0000256" key="3">
    <source>
        <dbReference type="ARBA" id="ARBA00022737"/>
    </source>
</evidence>
<sequence length="275" mass="29580">MQNIEKGCLSSDLCLLQPCPSNHSVCVSGWNSYRCECPGGYFGPNCGNGSLITNSCEQDPCGSRGQCIENATYVGCQCYPPYTGEFCEAKIDYCSIHPCYNNGTCVSTVNGPKCQCNSAYSGRHCEKMFAYPCGSQLCNILTTCITHAKSSRCICNNAMTSCPLKCADRPCINAINCVDSDLRPNCTCKPGYYGIACEQDIDECLSNPCNNEGQCINYPGSFACKCTADYEGELCLTPKLRFAPLTGSGGMPLEDILGMSLFIVAGVVLVSLFII</sequence>
<evidence type="ECO:0000259" key="8">
    <source>
        <dbReference type="PROSITE" id="PS50026"/>
    </source>
</evidence>
<dbReference type="GO" id="GO:0005509">
    <property type="term" value="F:calcium ion binding"/>
    <property type="evidence" value="ECO:0007669"/>
    <property type="project" value="InterPro"/>
</dbReference>
<dbReference type="eggNOG" id="KOG1217">
    <property type="taxonomic scope" value="Eukaryota"/>
</dbReference>
<dbReference type="PROSITE" id="PS01186">
    <property type="entry name" value="EGF_2"/>
    <property type="match status" value="3"/>
</dbReference>
<feature type="domain" description="EGF-like" evidence="8">
    <location>
        <begin position="163"/>
        <end position="198"/>
    </location>
</feature>
<feature type="disulfide bond" evidence="6">
    <location>
        <begin position="188"/>
        <end position="197"/>
    </location>
</feature>
<dbReference type="OMA" id="CINAINC"/>
<dbReference type="KEGG" id="tad:TRIADDRAFT_31830"/>
<feature type="domain" description="EGF-like" evidence="8">
    <location>
        <begin position="90"/>
        <end position="126"/>
    </location>
</feature>
<dbReference type="GeneID" id="6758151"/>
<dbReference type="InterPro" id="IPR000152">
    <property type="entry name" value="EGF-type_Asp/Asn_hydroxyl_site"/>
</dbReference>
<dbReference type="CDD" id="cd00054">
    <property type="entry name" value="EGF_CA"/>
    <property type="match status" value="3"/>
</dbReference>
<reference evidence="9 10" key="1">
    <citation type="journal article" date="2008" name="Nature">
        <title>The Trichoplax genome and the nature of placozoans.</title>
        <authorList>
            <person name="Srivastava M."/>
            <person name="Begovic E."/>
            <person name="Chapman J."/>
            <person name="Putnam N.H."/>
            <person name="Hellsten U."/>
            <person name="Kawashima T."/>
            <person name="Kuo A."/>
            <person name="Mitros T."/>
            <person name="Salamov A."/>
            <person name="Carpenter M.L."/>
            <person name="Signorovitch A.Y."/>
            <person name="Moreno M.A."/>
            <person name="Kamm K."/>
            <person name="Grimwood J."/>
            <person name="Schmutz J."/>
            <person name="Shapiro H."/>
            <person name="Grigoriev I.V."/>
            <person name="Buss L.W."/>
            <person name="Schierwater B."/>
            <person name="Dellaporta S.L."/>
            <person name="Rokhsar D.S."/>
        </authorList>
    </citation>
    <scope>NUCLEOTIDE SEQUENCE [LARGE SCALE GENOMIC DNA]</scope>
    <source>
        <strain evidence="9 10">Grell-BS-1999</strain>
    </source>
</reference>
<dbReference type="AlphaFoldDB" id="B3S9P8"/>
<dbReference type="InterPro" id="IPR018097">
    <property type="entry name" value="EGF_Ca-bd_CS"/>
</dbReference>
<dbReference type="EMBL" id="DS985259">
    <property type="protein sequence ID" value="EDV20512.1"/>
    <property type="molecule type" value="Genomic_DNA"/>
</dbReference>
<name>B3S9P8_TRIAD</name>
<dbReference type="InParanoid" id="B3S9P8"/>
<dbReference type="FunFam" id="2.10.25.10:FF:000472">
    <property type="entry name" value="Uncharacterized protein, isoform A"/>
    <property type="match status" value="1"/>
</dbReference>
<feature type="domain" description="EGF-like" evidence="8">
    <location>
        <begin position="10"/>
        <end position="47"/>
    </location>
</feature>
<dbReference type="Proteomes" id="UP000009022">
    <property type="component" value="Unassembled WGS sequence"/>
</dbReference>
<feature type="disulfide bond" evidence="6">
    <location>
        <begin position="78"/>
        <end position="87"/>
    </location>
</feature>
<dbReference type="SMART" id="SM00181">
    <property type="entry name" value="EGF"/>
    <property type="match status" value="5"/>
</dbReference>
<dbReference type="PROSITE" id="PS01187">
    <property type="entry name" value="EGF_CA"/>
    <property type="match status" value="1"/>
</dbReference>
<keyword evidence="10" id="KW-1185">Reference proteome</keyword>
<protein>
    <recommendedName>
        <fullName evidence="8">EGF-like domain-containing protein</fullName>
    </recommendedName>
</protein>
<dbReference type="CTD" id="6758151"/>
<keyword evidence="7" id="KW-0812">Transmembrane</keyword>
<dbReference type="PhylomeDB" id="B3S9P8"/>
<dbReference type="InterPro" id="IPR001881">
    <property type="entry name" value="EGF-like_Ca-bd_dom"/>
</dbReference>
<feature type="transmembrane region" description="Helical" evidence="7">
    <location>
        <begin position="256"/>
        <end position="274"/>
    </location>
</feature>